<feature type="transmembrane region" description="Helical" evidence="5">
    <location>
        <begin position="56"/>
        <end position="79"/>
    </location>
</feature>
<evidence type="ECO:0000313" key="8">
    <source>
        <dbReference type="Proteomes" id="UP000246077"/>
    </source>
</evidence>
<feature type="transmembrane region" description="Helical" evidence="5">
    <location>
        <begin position="396"/>
        <end position="421"/>
    </location>
</feature>
<dbReference type="PANTHER" id="PTHR23501:SF154">
    <property type="entry name" value="MULTIDRUG-EFFLUX TRANSPORTER RV1634-RELATED"/>
    <property type="match status" value="1"/>
</dbReference>
<dbReference type="RefSeq" id="WP_109921223.1">
    <property type="nucleotide sequence ID" value="NZ_QGLF01000003.1"/>
</dbReference>
<accession>A0A317E0U2</accession>
<keyword evidence="2 5" id="KW-0812">Transmembrane</keyword>
<feature type="transmembrane region" description="Helical" evidence="5">
    <location>
        <begin position="175"/>
        <end position="193"/>
    </location>
</feature>
<feature type="transmembrane region" description="Helical" evidence="5">
    <location>
        <begin position="307"/>
        <end position="326"/>
    </location>
</feature>
<evidence type="ECO:0000259" key="6">
    <source>
        <dbReference type="PROSITE" id="PS50850"/>
    </source>
</evidence>
<dbReference type="Gene3D" id="1.20.1720.10">
    <property type="entry name" value="Multidrug resistance protein D"/>
    <property type="match status" value="1"/>
</dbReference>
<evidence type="ECO:0000256" key="1">
    <source>
        <dbReference type="ARBA" id="ARBA00004141"/>
    </source>
</evidence>
<feature type="transmembrane region" description="Helical" evidence="5">
    <location>
        <begin position="205"/>
        <end position="228"/>
    </location>
</feature>
<sequence length="475" mass="46960">MTPAIPAEDSWAAILRQRHFPAFALLCLGVWLHAADTMLTATAIPAVVADIGGGAYIAWTLAVYVLASIVAGAGAGLAARRYSMRAALSAAAGLYGLGCAISALAPDMAVMLAGRACQGFGGGAIVALTYVALTGLFPAAQWPKLYACISAIWGVASLCGPLIGGAFVEAGSWRGAFWAFAGQGLLLMAAFLLRLPGQAGTGAEAAGPLPFGRLGIVALGVLGIAAAGVIAAPLAALAAGGGGLALLGVAVGLDRRAPVAVLPRATFRAGPVGAGYLTIAMLSLATMPFTVYGPILLDLIHGTRPLVVGYVIAAESLAWTATAIAVSGCRGRAERRAILAGAVVITIGIAGLGWGVPFGGIGAAAFFAVLQGGGAGLAWSFVTRRIVQAAGPGEQGIAAAAVPTVQLLGYALGAAGAGIVANSFGLGARPTAATALAAGPFVFWLFLPLALVGAAAARRLIRQDPAAPGAATARE</sequence>
<keyword evidence="8" id="KW-1185">Reference proteome</keyword>
<proteinExistence type="predicted"/>
<dbReference type="EMBL" id="QGLF01000003">
    <property type="protein sequence ID" value="PWR20579.1"/>
    <property type="molecule type" value="Genomic_DNA"/>
</dbReference>
<keyword evidence="3 5" id="KW-1133">Transmembrane helix</keyword>
<dbReference type="PANTHER" id="PTHR23501">
    <property type="entry name" value="MAJOR FACILITATOR SUPERFAMILY"/>
    <property type="match status" value="1"/>
</dbReference>
<dbReference type="AlphaFoldDB" id="A0A317E0U2"/>
<dbReference type="InterPro" id="IPR011701">
    <property type="entry name" value="MFS"/>
</dbReference>
<dbReference type="OrthoDB" id="9807274at2"/>
<dbReference type="GO" id="GO:0022857">
    <property type="term" value="F:transmembrane transporter activity"/>
    <property type="evidence" value="ECO:0007669"/>
    <property type="project" value="InterPro"/>
</dbReference>
<feature type="transmembrane region" description="Helical" evidence="5">
    <location>
        <begin position="274"/>
        <end position="295"/>
    </location>
</feature>
<protein>
    <submittedName>
        <fullName evidence="7">MFS transporter</fullName>
    </submittedName>
</protein>
<feature type="transmembrane region" description="Helical" evidence="5">
    <location>
        <begin position="86"/>
        <end position="106"/>
    </location>
</feature>
<feature type="transmembrane region" description="Helical" evidence="5">
    <location>
        <begin position="20"/>
        <end position="44"/>
    </location>
</feature>
<feature type="transmembrane region" description="Helical" evidence="5">
    <location>
        <begin position="338"/>
        <end position="356"/>
    </location>
</feature>
<dbReference type="GO" id="GO:0005886">
    <property type="term" value="C:plasma membrane"/>
    <property type="evidence" value="ECO:0007669"/>
    <property type="project" value="TreeGrafter"/>
</dbReference>
<dbReference type="Pfam" id="PF07690">
    <property type="entry name" value="MFS_1"/>
    <property type="match status" value="1"/>
</dbReference>
<gene>
    <name evidence="7" type="ORF">DKG75_11260</name>
</gene>
<dbReference type="PROSITE" id="PS50850">
    <property type="entry name" value="MFS"/>
    <property type="match status" value="1"/>
</dbReference>
<dbReference type="InterPro" id="IPR036259">
    <property type="entry name" value="MFS_trans_sf"/>
</dbReference>
<dbReference type="InterPro" id="IPR020846">
    <property type="entry name" value="MFS_dom"/>
</dbReference>
<evidence type="ECO:0000256" key="4">
    <source>
        <dbReference type="ARBA" id="ARBA00023136"/>
    </source>
</evidence>
<comment type="caution">
    <text evidence="7">The sequence shown here is derived from an EMBL/GenBank/DDBJ whole genome shotgun (WGS) entry which is preliminary data.</text>
</comment>
<keyword evidence="4 5" id="KW-0472">Membrane</keyword>
<feature type="domain" description="Major facilitator superfamily (MFS) profile" evidence="6">
    <location>
        <begin position="22"/>
        <end position="465"/>
    </location>
</feature>
<feature type="transmembrane region" description="Helical" evidence="5">
    <location>
        <begin position="112"/>
        <end position="133"/>
    </location>
</feature>
<feature type="transmembrane region" description="Helical" evidence="5">
    <location>
        <begin position="433"/>
        <end position="457"/>
    </location>
</feature>
<dbReference type="Proteomes" id="UP000246077">
    <property type="component" value="Unassembled WGS sequence"/>
</dbReference>
<feature type="transmembrane region" description="Helical" evidence="5">
    <location>
        <begin position="234"/>
        <end position="253"/>
    </location>
</feature>
<evidence type="ECO:0000256" key="2">
    <source>
        <dbReference type="ARBA" id="ARBA00022692"/>
    </source>
</evidence>
<evidence type="ECO:0000256" key="5">
    <source>
        <dbReference type="SAM" id="Phobius"/>
    </source>
</evidence>
<dbReference type="SUPFAM" id="SSF103473">
    <property type="entry name" value="MFS general substrate transporter"/>
    <property type="match status" value="1"/>
</dbReference>
<dbReference type="Gene3D" id="1.20.1250.20">
    <property type="entry name" value="MFS general substrate transporter like domains"/>
    <property type="match status" value="1"/>
</dbReference>
<reference evidence="8" key="1">
    <citation type="submission" date="2018-05" db="EMBL/GenBank/DDBJ databases">
        <title>Zavarzinia sp. HR-AS.</title>
        <authorList>
            <person name="Lee Y."/>
            <person name="Jeon C.O."/>
        </authorList>
    </citation>
    <scope>NUCLEOTIDE SEQUENCE [LARGE SCALE GENOMIC DNA]</scope>
    <source>
        <strain evidence="8">DSM 1231</strain>
    </source>
</reference>
<feature type="transmembrane region" description="Helical" evidence="5">
    <location>
        <begin position="362"/>
        <end position="384"/>
    </location>
</feature>
<feature type="transmembrane region" description="Helical" evidence="5">
    <location>
        <begin position="145"/>
        <end position="163"/>
    </location>
</feature>
<evidence type="ECO:0000256" key="3">
    <source>
        <dbReference type="ARBA" id="ARBA00022989"/>
    </source>
</evidence>
<comment type="subcellular location">
    <subcellularLocation>
        <location evidence="1">Membrane</location>
        <topology evidence="1">Multi-pass membrane protein</topology>
    </subcellularLocation>
</comment>
<name>A0A317E0U2_9PROT</name>
<evidence type="ECO:0000313" key="7">
    <source>
        <dbReference type="EMBL" id="PWR20579.1"/>
    </source>
</evidence>
<organism evidence="7 8">
    <name type="scientific">Zavarzinia compransoris</name>
    <dbReference type="NCBI Taxonomy" id="1264899"/>
    <lineage>
        <taxon>Bacteria</taxon>
        <taxon>Pseudomonadati</taxon>
        <taxon>Pseudomonadota</taxon>
        <taxon>Alphaproteobacteria</taxon>
        <taxon>Rhodospirillales</taxon>
        <taxon>Zavarziniaceae</taxon>
        <taxon>Zavarzinia</taxon>
    </lineage>
</organism>